<evidence type="ECO:0000256" key="2">
    <source>
        <dbReference type="SAM" id="Phobius"/>
    </source>
</evidence>
<dbReference type="Proteomes" id="UP000789595">
    <property type="component" value="Unassembled WGS sequence"/>
</dbReference>
<keyword evidence="2" id="KW-1133">Transmembrane helix</keyword>
<keyword evidence="4" id="KW-1185">Reference proteome</keyword>
<dbReference type="AlphaFoldDB" id="A0A8J2WYW4"/>
<accession>A0A8J2WYW4</accession>
<feature type="transmembrane region" description="Helical" evidence="2">
    <location>
        <begin position="392"/>
        <end position="414"/>
    </location>
</feature>
<keyword evidence="2" id="KW-0812">Transmembrane</keyword>
<protein>
    <recommendedName>
        <fullName evidence="5">ShKT domain-containing protein</fullName>
    </recommendedName>
</protein>
<keyword evidence="2" id="KW-0472">Membrane</keyword>
<gene>
    <name evidence="3" type="ORF">PECAL_4P02770</name>
</gene>
<feature type="region of interest" description="Disordered" evidence="1">
    <location>
        <begin position="193"/>
        <end position="215"/>
    </location>
</feature>
<organism evidence="3 4">
    <name type="scientific">Pelagomonas calceolata</name>
    <dbReference type="NCBI Taxonomy" id="35677"/>
    <lineage>
        <taxon>Eukaryota</taxon>
        <taxon>Sar</taxon>
        <taxon>Stramenopiles</taxon>
        <taxon>Ochrophyta</taxon>
        <taxon>Pelagophyceae</taxon>
        <taxon>Pelagomonadales</taxon>
        <taxon>Pelagomonadaceae</taxon>
        <taxon>Pelagomonas</taxon>
    </lineage>
</organism>
<comment type="caution">
    <text evidence="3">The sequence shown here is derived from an EMBL/GenBank/DDBJ whole genome shotgun (WGS) entry which is preliminary data.</text>
</comment>
<feature type="region of interest" description="Disordered" evidence="1">
    <location>
        <begin position="362"/>
        <end position="381"/>
    </location>
</feature>
<evidence type="ECO:0008006" key="5">
    <source>
        <dbReference type="Google" id="ProtNLM"/>
    </source>
</evidence>
<sequence length="472" mass="49922">MRAQLLLVASTLALQKVPLQRQATTRRRLSVGGRTDLKTCDDNDRVGVAPSFPLGSHPARIVRASEGAPADEAEDATCRDDPAFFYGGDEDNDCAHVAAKPSRCDDSDNNDGERTAREACAKTCGTCPTPGPTASEEACADDASWYYDNDEDRDCEHVAANAQSRCDADNTNDEGVTALEACRVTCGACPAATPATEGPTPEAKEPTPAPTAAPSTTVVTEAPTGACQDSATWFYSGDEWKTCAYVGQELKRCKESNVDDDGISALEACPVTCDTCDAAPSQKPTAAPVLPVTGDDQFDDDDEPTQSPVANCADSLEWYMYIGNELQTCGAVAGNPDLCKVGDTAENCRKSCGTCGVFVETPRPSTKPSPAPTEDFEASGRDRSVSARGLPAMGWLLVFVVVGLVAAAVMCLVCRKRRSSARLNSEDNWQAQWSQVSSTTPAGGAVELHQVGVRNPMADHREKGFSDVNLGV</sequence>
<dbReference type="EMBL" id="CAKKNE010000004">
    <property type="protein sequence ID" value="CAH0373104.1"/>
    <property type="molecule type" value="Genomic_DNA"/>
</dbReference>
<name>A0A8J2WYW4_9STRA</name>
<evidence type="ECO:0000313" key="4">
    <source>
        <dbReference type="Proteomes" id="UP000789595"/>
    </source>
</evidence>
<evidence type="ECO:0000256" key="1">
    <source>
        <dbReference type="SAM" id="MobiDB-lite"/>
    </source>
</evidence>
<reference evidence="3" key="1">
    <citation type="submission" date="2021-11" db="EMBL/GenBank/DDBJ databases">
        <authorList>
            <consortium name="Genoscope - CEA"/>
            <person name="William W."/>
        </authorList>
    </citation>
    <scope>NUCLEOTIDE SEQUENCE</scope>
</reference>
<proteinExistence type="predicted"/>
<evidence type="ECO:0000313" key="3">
    <source>
        <dbReference type="EMBL" id="CAH0373104.1"/>
    </source>
</evidence>